<dbReference type="InterPro" id="IPR020052">
    <property type="entry name" value="Ribosomal_eL31_CS"/>
</dbReference>
<dbReference type="Pfam" id="PF01198">
    <property type="entry name" value="Ribosomal_L31e"/>
    <property type="match status" value="1"/>
</dbReference>
<evidence type="ECO:0000256" key="6">
    <source>
        <dbReference type="PROSITE-ProRule" id="PRU00266"/>
    </source>
</evidence>
<feature type="domain" description="DRBM" evidence="8">
    <location>
        <begin position="84"/>
        <end position="135"/>
    </location>
</feature>
<dbReference type="PROSITE" id="PS50137">
    <property type="entry name" value="DS_RBD"/>
    <property type="match status" value="2"/>
</dbReference>
<evidence type="ECO:0000313" key="9">
    <source>
        <dbReference type="Proteomes" id="UP000887574"/>
    </source>
</evidence>
<dbReference type="GO" id="GO:0003735">
    <property type="term" value="F:structural constituent of ribosome"/>
    <property type="evidence" value="ECO:0007669"/>
    <property type="project" value="InterPro"/>
</dbReference>
<feature type="compositionally biased region" description="Polar residues" evidence="7">
    <location>
        <begin position="448"/>
        <end position="470"/>
    </location>
</feature>
<dbReference type="GO" id="GO:1990904">
    <property type="term" value="C:ribonucleoprotein complex"/>
    <property type="evidence" value="ECO:0007669"/>
    <property type="project" value="UniProtKB-KW"/>
</dbReference>
<accession>A0A915CX74</accession>
<dbReference type="InterPro" id="IPR023621">
    <property type="entry name" value="Ribosomal_eL31_dom_sf"/>
</dbReference>
<proteinExistence type="inferred from homology"/>
<dbReference type="PROSITE" id="PS01144">
    <property type="entry name" value="RIBOSOMAL_L31E"/>
    <property type="match status" value="1"/>
</dbReference>
<evidence type="ECO:0000259" key="8">
    <source>
        <dbReference type="PROSITE" id="PS50137"/>
    </source>
</evidence>
<dbReference type="InterPro" id="IPR014720">
    <property type="entry name" value="dsRBD_dom"/>
</dbReference>
<protein>
    <recommendedName>
        <fullName evidence="4">Large ribosomal subunit protein eL31</fullName>
    </recommendedName>
    <alternativeName>
        <fullName evidence="5">60S ribosomal protein L31</fullName>
    </alternativeName>
</protein>
<reference evidence="10" key="1">
    <citation type="submission" date="2022-11" db="UniProtKB">
        <authorList>
            <consortium name="WormBaseParasite"/>
        </authorList>
    </citation>
    <scope>IDENTIFICATION</scope>
</reference>
<dbReference type="Proteomes" id="UP000887574">
    <property type="component" value="Unplaced"/>
</dbReference>
<dbReference type="GO" id="GO:0008298">
    <property type="term" value="P:intracellular mRNA localization"/>
    <property type="evidence" value="ECO:0007669"/>
    <property type="project" value="TreeGrafter"/>
</dbReference>
<dbReference type="PANTHER" id="PTHR46054">
    <property type="entry name" value="MATERNAL EFFECT PROTEIN STAUFEN"/>
    <property type="match status" value="1"/>
</dbReference>
<evidence type="ECO:0000256" key="5">
    <source>
        <dbReference type="ARBA" id="ARBA00035337"/>
    </source>
</evidence>
<keyword evidence="9" id="KW-1185">Reference proteome</keyword>
<dbReference type="Gene3D" id="3.30.160.20">
    <property type="match status" value="2"/>
</dbReference>
<dbReference type="GO" id="GO:0043025">
    <property type="term" value="C:neuronal cell body"/>
    <property type="evidence" value="ECO:0007669"/>
    <property type="project" value="TreeGrafter"/>
</dbReference>
<dbReference type="GO" id="GO:0032839">
    <property type="term" value="C:dendrite cytoplasm"/>
    <property type="evidence" value="ECO:0007669"/>
    <property type="project" value="GOC"/>
</dbReference>
<dbReference type="GO" id="GO:0005886">
    <property type="term" value="C:plasma membrane"/>
    <property type="evidence" value="ECO:0007669"/>
    <property type="project" value="TreeGrafter"/>
</dbReference>
<name>A0A915CX74_9BILA</name>
<keyword evidence="3" id="KW-0687">Ribonucleoprotein</keyword>
<dbReference type="Pfam" id="PF00035">
    <property type="entry name" value="dsrm"/>
    <property type="match status" value="2"/>
</dbReference>
<keyword evidence="6" id="KW-0694">RNA-binding</keyword>
<dbReference type="SUPFAM" id="SSF54575">
    <property type="entry name" value="Ribosomal protein L31e"/>
    <property type="match status" value="1"/>
</dbReference>
<feature type="compositionally biased region" description="Low complexity" evidence="7">
    <location>
        <begin position="477"/>
        <end position="488"/>
    </location>
</feature>
<evidence type="ECO:0000256" key="4">
    <source>
        <dbReference type="ARBA" id="ARBA00035230"/>
    </source>
</evidence>
<dbReference type="GO" id="GO:0003729">
    <property type="term" value="F:mRNA binding"/>
    <property type="evidence" value="ECO:0007669"/>
    <property type="project" value="TreeGrafter"/>
</dbReference>
<dbReference type="PANTHER" id="PTHR46054:SF3">
    <property type="entry name" value="MATERNAL EFFECT PROTEIN STAUFEN"/>
    <property type="match status" value="1"/>
</dbReference>
<keyword evidence="2" id="KW-0689">Ribosomal protein</keyword>
<dbReference type="Gene3D" id="3.10.440.10">
    <property type="match status" value="1"/>
</dbReference>
<dbReference type="InterPro" id="IPR051740">
    <property type="entry name" value="DRBM-containing_protein"/>
</dbReference>
<dbReference type="AlphaFoldDB" id="A0A915CX74"/>
<evidence type="ECO:0000256" key="2">
    <source>
        <dbReference type="ARBA" id="ARBA00022980"/>
    </source>
</evidence>
<dbReference type="GO" id="GO:0003725">
    <property type="term" value="F:double-stranded RNA binding"/>
    <property type="evidence" value="ECO:0007669"/>
    <property type="project" value="TreeGrafter"/>
</dbReference>
<dbReference type="GO" id="GO:0010494">
    <property type="term" value="C:cytoplasmic stress granule"/>
    <property type="evidence" value="ECO:0007669"/>
    <property type="project" value="TreeGrafter"/>
</dbReference>
<feature type="compositionally biased region" description="Basic and acidic residues" evidence="7">
    <location>
        <begin position="503"/>
        <end position="514"/>
    </location>
</feature>
<evidence type="ECO:0000313" key="10">
    <source>
        <dbReference type="WBParaSite" id="jg13115"/>
    </source>
</evidence>
<dbReference type="GO" id="GO:0007281">
    <property type="term" value="P:germ cell development"/>
    <property type="evidence" value="ECO:0007669"/>
    <property type="project" value="TreeGrafter"/>
</dbReference>
<dbReference type="GO" id="GO:0035418">
    <property type="term" value="P:protein localization to synapse"/>
    <property type="evidence" value="ECO:0007669"/>
    <property type="project" value="TreeGrafter"/>
</dbReference>
<dbReference type="SUPFAM" id="SSF54768">
    <property type="entry name" value="dsRNA-binding domain-like"/>
    <property type="match status" value="2"/>
</dbReference>
<sequence length="711" mass="79561">MTTSDVRIDTRLNQFLWSKGVRNLPFYVRVRLSRRRNDDEDSPQNLYTLVTHVPVTSFKRLTNVNVESEELFQKAGHIFILKHEYVLLDESGPAHKKKFTVKLVLKEGQEFQSSGASIKKAQQAAASVALEQTTLPIPPIKTKKKRDDINPVILLHQVASRLNITLQCSDQMVQLPVPAPASLNLPVKLPSPPQPISMLQLHTHPIKNAGIPPTHLPPPALPAQKPQLLSAMPSPAPYKWPFVSPATVCPPPFAFLPPNSREFYRPSSNPYCNGQNNVLNNQSNCVQNGNSSRPANYLMSMPPPPLLNGAYKQFCQPLLVHQTIYKAVVRLSDGSEHVTTGQISKWLRAVLLLSYQPQSHQPKLLSAVSQVENFTSAFSFSRLSSRKFLSLSRQPGLNSSRPANYLSSGAVALFHLRPLLEKLDAELAASKESQRNGQASAVEEQDLSKITSQEESPRETNSLMSTNSTDSFDDGISSETSNTNSSDSSEADKSEEVNQTVSNEHKNDNSAELKNEVVFKKKKKTKSIISQIHERALRLKMNVEFEIVVEKGEPHNRKYTLCCRMTSPTDSVVPIVAEGEGGSKKQAKEDACRKIFEKIKGIENDPLRLASLIVKNEKKQHFPSVPKENKRKTIIKDKKMDPEYGHHINPVSRLIQVMQMRNEPEPVFKLLGEQGPVATKFSSLKLLVSIFERKALDLTKSWLKELLLRLC</sequence>
<feature type="region of interest" description="Disordered" evidence="7">
    <location>
        <begin position="431"/>
        <end position="514"/>
    </location>
</feature>
<organism evidence="9 10">
    <name type="scientific">Ditylenchus dipsaci</name>
    <dbReference type="NCBI Taxonomy" id="166011"/>
    <lineage>
        <taxon>Eukaryota</taxon>
        <taxon>Metazoa</taxon>
        <taxon>Ecdysozoa</taxon>
        <taxon>Nematoda</taxon>
        <taxon>Chromadorea</taxon>
        <taxon>Rhabditida</taxon>
        <taxon>Tylenchina</taxon>
        <taxon>Tylenchomorpha</taxon>
        <taxon>Sphaerularioidea</taxon>
        <taxon>Anguinidae</taxon>
        <taxon>Anguininae</taxon>
        <taxon>Ditylenchus</taxon>
    </lineage>
</organism>
<dbReference type="GO" id="GO:0098964">
    <property type="term" value="P:anterograde dendritic transport of messenger ribonucleoprotein complex"/>
    <property type="evidence" value="ECO:0007669"/>
    <property type="project" value="TreeGrafter"/>
</dbReference>
<feature type="domain" description="DRBM" evidence="8">
    <location>
        <begin position="527"/>
        <end position="601"/>
    </location>
</feature>
<evidence type="ECO:0000256" key="7">
    <source>
        <dbReference type="SAM" id="MobiDB-lite"/>
    </source>
</evidence>
<dbReference type="GO" id="GO:0006412">
    <property type="term" value="P:translation"/>
    <property type="evidence" value="ECO:0007669"/>
    <property type="project" value="InterPro"/>
</dbReference>
<dbReference type="SMART" id="SM00358">
    <property type="entry name" value="DSRM"/>
    <property type="match status" value="2"/>
</dbReference>
<dbReference type="InterPro" id="IPR000054">
    <property type="entry name" value="Ribosomal_eL31"/>
</dbReference>
<comment type="similarity">
    <text evidence="1">Belongs to the eukaryotic ribosomal protein eL31 family.</text>
</comment>
<evidence type="ECO:0000256" key="3">
    <source>
        <dbReference type="ARBA" id="ARBA00023274"/>
    </source>
</evidence>
<dbReference type="SMART" id="SM01380">
    <property type="entry name" value="Ribosomal_L31e"/>
    <property type="match status" value="1"/>
</dbReference>
<dbReference type="GO" id="GO:0005840">
    <property type="term" value="C:ribosome"/>
    <property type="evidence" value="ECO:0007669"/>
    <property type="project" value="UniProtKB-KW"/>
</dbReference>
<evidence type="ECO:0000256" key="1">
    <source>
        <dbReference type="ARBA" id="ARBA00010808"/>
    </source>
</evidence>
<dbReference type="WBParaSite" id="jg13115">
    <property type="protein sequence ID" value="jg13115"/>
    <property type="gene ID" value="jg13115"/>
</dbReference>